<reference evidence="1" key="2">
    <citation type="submission" date="2022-01" db="EMBL/GenBank/DDBJ databases">
        <authorList>
            <person name="Yamashiro T."/>
            <person name="Shiraishi A."/>
            <person name="Satake H."/>
            <person name="Nakayama K."/>
        </authorList>
    </citation>
    <scope>NUCLEOTIDE SEQUENCE</scope>
</reference>
<dbReference type="PANTHER" id="PTHR10292:SF34">
    <property type="entry name" value="CLATHRIN HEAVY CHAIN 1-RELATED"/>
    <property type="match status" value="1"/>
</dbReference>
<dbReference type="PANTHER" id="PTHR10292">
    <property type="entry name" value="CLATHRIN HEAVY CHAIN RELATED"/>
    <property type="match status" value="1"/>
</dbReference>
<protein>
    <submittedName>
        <fullName evidence="1">Clathrin heavy chain 1</fullName>
    </submittedName>
</protein>
<dbReference type="SUPFAM" id="SSF48371">
    <property type="entry name" value="ARM repeat"/>
    <property type="match status" value="1"/>
</dbReference>
<evidence type="ECO:0000313" key="2">
    <source>
        <dbReference type="Proteomes" id="UP001151760"/>
    </source>
</evidence>
<dbReference type="InterPro" id="IPR016024">
    <property type="entry name" value="ARM-type_fold"/>
</dbReference>
<gene>
    <name evidence="1" type="ORF">Tco_1019597</name>
</gene>
<keyword evidence="2" id="KW-1185">Reference proteome</keyword>
<reference evidence="1" key="1">
    <citation type="journal article" date="2022" name="Int. J. Mol. Sci.">
        <title>Draft Genome of Tanacetum Coccineum: Genomic Comparison of Closely Related Tanacetum-Family Plants.</title>
        <authorList>
            <person name="Yamashiro T."/>
            <person name="Shiraishi A."/>
            <person name="Nakayama K."/>
            <person name="Satake H."/>
        </authorList>
    </citation>
    <scope>NUCLEOTIDE SEQUENCE</scope>
</reference>
<organism evidence="1 2">
    <name type="scientific">Tanacetum coccineum</name>
    <dbReference type="NCBI Taxonomy" id="301880"/>
    <lineage>
        <taxon>Eukaryota</taxon>
        <taxon>Viridiplantae</taxon>
        <taxon>Streptophyta</taxon>
        <taxon>Embryophyta</taxon>
        <taxon>Tracheophyta</taxon>
        <taxon>Spermatophyta</taxon>
        <taxon>Magnoliopsida</taxon>
        <taxon>eudicotyledons</taxon>
        <taxon>Gunneridae</taxon>
        <taxon>Pentapetalae</taxon>
        <taxon>asterids</taxon>
        <taxon>campanulids</taxon>
        <taxon>Asterales</taxon>
        <taxon>Asteraceae</taxon>
        <taxon>Asteroideae</taxon>
        <taxon>Anthemideae</taxon>
        <taxon>Anthemidinae</taxon>
        <taxon>Tanacetum</taxon>
    </lineage>
</organism>
<dbReference type="Proteomes" id="UP001151760">
    <property type="component" value="Unassembled WGS sequence"/>
</dbReference>
<comment type="caution">
    <text evidence="1">The sequence shown here is derived from an EMBL/GenBank/DDBJ whole genome shotgun (WGS) entry which is preliminary data.</text>
</comment>
<accession>A0ABQ5FXQ5</accession>
<dbReference type="EMBL" id="BQNB010017869">
    <property type="protein sequence ID" value="GJT68117.1"/>
    <property type="molecule type" value="Genomic_DNA"/>
</dbReference>
<dbReference type="InterPro" id="IPR012331">
    <property type="entry name" value="Clathrin_H-chain_linker"/>
</dbReference>
<proteinExistence type="predicted"/>
<dbReference type="Gene3D" id="1.25.40.30">
    <property type="match status" value="1"/>
</dbReference>
<name>A0ABQ5FXQ5_9ASTR</name>
<evidence type="ECO:0000313" key="1">
    <source>
        <dbReference type="EMBL" id="GJT68117.1"/>
    </source>
</evidence>
<sequence length="177" mass="19388">MAANVSLLAEIWSCSVYVNGCKSVSLLAENWGRLVYVNGCKCVSLLVENWGHLVYVNGCKLVSSLAEFRLNAFESLELSRLVVNQNKKNLLENWLAKDKLECSEELGDLAKVGPTSLQIFSVQFAISPCEITLELVQGAVKFALMMAQIEGGMVMVIVIVGVGKRRAPLTEERHVAA</sequence>